<proteinExistence type="predicted"/>
<reference evidence="1 2" key="1">
    <citation type="submission" date="2019-03" db="EMBL/GenBank/DDBJ databases">
        <title>Metabolic potential of uncultured bacteria and archaea associated with petroleum seepage in deep-sea sediments.</title>
        <authorList>
            <person name="Dong X."/>
            <person name="Hubert C."/>
        </authorList>
    </citation>
    <scope>NUCLEOTIDE SEQUENCE [LARGE SCALE GENOMIC DNA]</scope>
    <source>
        <strain evidence="1">E44_bin18</strain>
    </source>
</reference>
<dbReference type="EMBL" id="SOJN01000057">
    <property type="protein sequence ID" value="TET46325.1"/>
    <property type="molecule type" value="Genomic_DNA"/>
</dbReference>
<gene>
    <name evidence="1" type="ORF">E3J62_04550</name>
</gene>
<dbReference type="AlphaFoldDB" id="A0A523UUV4"/>
<protein>
    <recommendedName>
        <fullName evidence="3">Outer membrane protein beta-barrel domain-containing protein</fullName>
    </recommendedName>
</protein>
<accession>A0A523UUV4</accession>
<name>A0A523UUV4_UNCT6</name>
<dbReference type="Proteomes" id="UP000315525">
    <property type="component" value="Unassembled WGS sequence"/>
</dbReference>
<evidence type="ECO:0008006" key="3">
    <source>
        <dbReference type="Google" id="ProtNLM"/>
    </source>
</evidence>
<dbReference type="PROSITE" id="PS51257">
    <property type="entry name" value="PROKAR_LIPOPROTEIN"/>
    <property type="match status" value="1"/>
</dbReference>
<sequence length="247" mass="26777">MDRPMRSYLLIAVLILLLFSGCSYHHESYSILESVPYLNYRSNASPELVDGSTGFGIGIGGAYAHTATDSDTSVSTFVTNMSLRANLGSIVEVGVTPSFLISDDILPYGIFDAKFKLAEQPVIINPSIGFGAGFGRAGFMGDARMLVVFGVSLLDGLINPYVAPKLMMFLYPYELSGYFPTTTKRTMCGIYGLDAGMSFSIPIGKGKKSIQKLKIMPEFTYVAGKEPKGEKMKFSITRFGASLLFAP</sequence>
<evidence type="ECO:0000313" key="2">
    <source>
        <dbReference type="Proteomes" id="UP000315525"/>
    </source>
</evidence>
<comment type="caution">
    <text evidence="1">The sequence shown here is derived from an EMBL/GenBank/DDBJ whole genome shotgun (WGS) entry which is preliminary data.</text>
</comment>
<organism evidence="1 2">
    <name type="scientific">candidate division TA06 bacterium</name>
    <dbReference type="NCBI Taxonomy" id="2250710"/>
    <lineage>
        <taxon>Bacteria</taxon>
        <taxon>Bacteria division TA06</taxon>
    </lineage>
</organism>
<evidence type="ECO:0000313" key="1">
    <source>
        <dbReference type="EMBL" id="TET46325.1"/>
    </source>
</evidence>